<evidence type="ECO:0000313" key="2">
    <source>
        <dbReference type="EMBL" id="NYE44644.1"/>
    </source>
</evidence>
<comment type="caution">
    <text evidence="2">The sequence shown here is derived from an EMBL/GenBank/DDBJ whole genome shotgun (WGS) entry which is preliminary data.</text>
</comment>
<feature type="region of interest" description="Disordered" evidence="1">
    <location>
        <begin position="29"/>
        <end position="52"/>
    </location>
</feature>
<name>A0A7Y9HHG3_9ACTN</name>
<evidence type="ECO:0000256" key="1">
    <source>
        <dbReference type="SAM" id="MobiDB-lite"/>
    </source>
</evidence>
<evidence type="ECO:0000313" key="3">
    <source>
        <dbReference type="Proteomes" id="UP000530403"/>
    </source>
</evidence>
<organism evidence="2 3">
    <name type="scientific">Streptomyces fulvorobeus</name>
    <dbReference type="NCBI Taxonomy" id="284028"/>
    <lineage>
        <taxon>Bacteria</taxon>
        <taxon>Bacillati</taxon>
        <taxon>Actinomycetota</taxon>
        <taxon>Actinomycetes</taxon>
        <taxon>Kitasatosporales</taxon>
        <taxon>Streptomycetaceae</taxon>
        <taxon>Streptomyces</taxon>
    </lineage>
</organism>
<dbReference type="Proteomes" id="UP000530403">
    <property type="component" value="Unassembled WGS sequence"/>
</dbReference>
<gene>
    <name evidence="2" type="ORF">HEB29_005655</name>
</gene>
<dbReference type="AlphaFoldDB" id="A0A7Y9HHG3"/>
<proteinExistence type="predicted"/>
<dbReference type="RefSeq" id="WP_173317282.1">
    <property type="nucleotide sequence ID" value="NZ_BAAAUE010000028.1"/>
</dbReference>
<reference evidence="2 3" key="1">
    <citation type="submission" date="2020-07" db="EMBL/GenBank/DDBJ databases">
        <title>Sequencing the genomes of 1000 actinobacteria strains.</title>
        <authorList>
            <person name="Klenk H.-P."/>
        </authorList>
    </citation>
    <scope>NUCLEOTIDE SEQUENCE [LARGE SCALE GENOMIC DNA]</scope>
    <source>
        <strain evidence="2 3">DSM 41455</strain>
    </source>
</reference>
<dbReference type="EMBL" id="JACCCF010000001">
    <property type="protein sequence ID" value="NYE44644.1"/>
    <property type="molecule type" value="Genomic_DNA"/>
</dbReference>
<protein>
    <submittedName>
        <fullName evidence="2">Uncharacterized protein</fullName>
    </submittedName>
</protein>
<sequence>MTASIPLHLLTIAADVNDLTQTLYFADGIPPVAGRPERASTPPQGRPGRHGV</sequence>
<accession>A0A7Y9HHG3</accession>